<keyword evidence="3" id="KW-1185">Reference proteome</keyword>
<reference evidence="2 3" key="1">
    <citation type="journal article" date="2021" name="Nat. Commun.">
        <title>Genetic determinants of endophytism in the Arabidopsis root mycobiome.</title>
        <authorList>
            <person name="Mesny F."/>
            <person name="Miyauchi S."/>
            <person name="Thiergart T."/>
            <person name="Pickel B."/>
            <person name="Atanasova L."/>
            <person name="Karlsson M."/>
            <person name="Huettel B."/>
            <person name="Barry K.W."/>
            <person name="Haridas S."/>
            <person name="Chen C."/>
            <person name="Bauer D."/>
            <person name="Andreopoulos W."/>
            <person name="Pangilinan J."/>
            <person name="LaButti K."/>
            <person name="Riley R."/>
            <person name="Lipzen A."/>
            <person name="Clum A."/>
            <person name="Drula E."/>
            <person name="Henrissat B."/>
            <person name="Kohler A."/>
            <person name="Grigoriev I.V."/>
            <person name="Martin F.M."/>
            <person name="Hacquard S."/>
        </authorList>
    </citation>
    <scope>NUCLEOTIDE SEQUENCE [LARGE SCALE GENOMIC DNA]</scope>
    <source>
        <strain evidence="2 3">MPI-SDFR-AT-0080</strain>
    </source>
</reference>
<organism evidence="2 3">
    <name type="scientific">Macrophomina phaseolina</name>
    <dbReference type="NCBI Taxonomy" id="35725"/>
    <lineage>
        <taxon>Eukaryota</taxon>
        <taxon>Fungi</taxon>
        <taxon>Dikarya</taxon>
        <taxon>Ascomycota</taxon>
        <taxon>Pezizomycotina</taxon>
        <taxon>Dothideomycetes</taxon>
        <taxon>Dothideomycetes incertae sedis</taxon>
        <taxon>Botryosphaeriales</taxon>
        <taxon>Botryosphaeriaceae</taxon>
        <taxon>Macrophomina</taxon>
    </lineage>
</organism>
<name>A0ABQ8GEN2_9PEZI</name>
<protein>
    <recommendedName>
        <fullName evidence="4">Secreted protein</fullName>
    </recommendedName>
</protein>
<sequence length="73" mass="8011">MQARQSFMLVAFAASAPIPHLSSGRGGPQIYTSSIPENKTAITPSNDDRRSVERRPRKSVGRRLVGEDRTPTC</sequence>
<evidence type="ECO:0000256" key="1">
    <source>
        <dbReference type="SAM" id="MobiDB-lite"/>
    </source>
</evidence>
<feature type="compositionally biased region" description="Basic and acidic residues" evidence="1">
    <location>
        <begin position="64"/>
        <end position="73"/>
    </location>
</feature>
<evidence type="ECO:0000313" key="3">
    <source>
        <dbReference type="Proteomes" id="UP000774617"/>
    </source>
</evidence>
<gene>
    <name evidence="2" type="ORF">B0J12DRAFT_622968</name>
</gene>
<feature type="non-terminal residue" evidence="2">
    <location>
        <position position="73"/>
    </location>
</feature>
<evidence type="ECO:0000313" key="2">
    <source>
        <dbReference type="EMBL" id="KAH7053397.1"/>
    </source>
</evidence>
<accession>A0ABQ8GEN2</accession>
<proteinExistence type="predicted"/>
<dbReference type="EMBL" id="JAGTJR010000010">
    <property type="protein sequence ID" value="KAH7053397.1"/>
    <property type="molecule type" value="Genomic_DNA"/>
</dbReference>
<comment type="caution">
    <text evidence="2">The sequence shown here is derived from an EMBL/GenBank/DDBJ whole genome shotgun (WGS) entry which is preliminary data.</text>
</comment>
<feature type="compositionally biased region" description="Polar residues" evidence="1">
    <location>
        <begin position="30"/>
        <end position="45"/>
    </location>
</feature>
<evidence type="ECO:0008006" key="4">
    <source>
        <dbReference type="Google" id="ProtNLM"/>
    </source>
</evidence>
<dbReference type="Proteomes" id="UP000774617">
    <property type="component" value="Unassembled WGS sequence"/>
</dbReference>
<feature type="region of interest" description="Disordered" evidence="1">
    <location>
        <begin position="18"/>
        <end position="73"/>
    </location>
</feature>